<dbReference type="STRING" id="623744.A0A553QHQ4"/>
<name>A0A553QHQ4_9TELE</name>
<dbReference type="AlphaFoldDB" id="A0A553QHQ4"/>
<proteinExistence type="predicted"/>
<dbReference type="EMBL" id="SRMA01025974">
    <property type="protein sequence ID" value="TRY89468.1"/>
    <property type="molecule type" value="Genomic_DNA"/>
</dbReference>
<dbReference type="Proteomes" id="UP000316079">
    <property type="component" value="Unassembled WGS sequence"/>
</dbReference>
<dbReference type="Gene3D" id="3.30.450.20">
    <property type="entry name" value="PAS domain"/>
    <property type="match status" value="1"/>
</dbReference>
<feature type="region of interest" description="Disordered" evidence="1">
    <location>
        <begin position="74"/>
        <end position="100"/>
    </location>
</feature>
<evidence type="ECO:0000256" key="1">
    <source>
        <dbReference type="SAM" id="MobiDB-lite"/>
    </source>
</evidence>
<evidence type="ECO:0000313" key="3">
    <source>
        <dbReference type="Proteomes" id="UP000316079"/>
    </source>
</evidence>
<reference evidence="2 3" key="1">
    <citation type="journal article" date="2019" name="Sci. Data">
        <title>Hybrid genome assembly and annotation of Danionella translucida.</title>
        <authorList>
            <person name="Kadobianskyi M."/>
            <person name="Schulze L."/>
            <person name="Schuelke M."/>
            <person name="Judkewitz B."/>
        </authorList>
    </citation>
    <scope>NUCLEOTIDE SEQUENCE [LARGE SCALE GENOMIC DNA]</scope>
    <source>
        <strain evidence="2 3">Bolton</strain>
    </source>
</reference>
<comment type="caution">
    <text evidence="2">The sequence shown here is derived from an EMBL/GenBank/DDBJ whole genome shotgun (WGS) entry which is preliminary data.</text>
</comment>
<gene>
    <name evidence="2" type="ORF">DNTS_007155</name>
</gene>
<protein>
    <recommendedName>
        <fullName evidence="4">PAS domain-containing protein</fullName>
    </recommendedName>
</protein>
<evidence type="ECO:0000313" key="2">
    <source>
        <dbReference type="EMBL" id="TRY89468.1"/>
    </source>
</evidence>
<organism evidence="2 3">
    <name type="scientific">Danionella cerebrum</name>
    <dbReference type="NCBI Taxonomy" id="2873325"/>
    <lineage>
        <taxon>Eukaryota</taxon>
        <taxon>Metazoa</taxon>
        <taxon>Chordata</taxon>
        <taxon>Craniata</taxon>
        <taxon>Vertebrata</taxon>
        <taxon>Euteleostomi</taxon>
        <taxon>Actinopterygii</taxon>
        <taxon>Neopterygii</taxon>
        <taxon>Teleostei</taxon>
        <taxon>Ostariophysi</taxon>
        <taxon>Cypriniformes</taxon>
        <taxon>Danionidae</taxon>
        <taxon>Danioninae</taxon>
        <taxon>Danionella</taxon>
    </lineage>
</organism>
<sequence>MLLWSLQTCKESQDNLNLSRARFFPHHPQLATVNPIFPVELTGSSVFDYVHPGDHVEMAEQLGMKLPPGRGLLCQGNSGGVEDGHSSASSSSHPGTPEPVSRCFRSLIQPQGSEDTAGIWPGSVTVWVIRGFYARHCPQSSGVEQLHQSCLAHIEKCP</sequence>
<accession>A0A553QHQ4</accession>
<evidence type="ECO:0008006" key="4">
    <source>
        <dbReference type="Google" id="ProtNLM"/>
    </source>
</evidence>
<keyword evidence="3" id="KW-1185">Reference proteome</keyword>
<dbReference type="OrthoDB" id="6021714at2759"/>